<accession>A0A226ERE3</accession>
<evidence type="ECO:0000313" key="3">
    <source>
        <dbReference type="Proteomes" id="UP000198287"/>
    </source>
</evidence>
<sequence length="188" mass="21317">MDHKMSNIHETNALLAKQRRRYLIAIAIVSLLGVGLLASTIVFGIKLKGAYPSIRVKYHVGQLTDSKHDIKLKVPENVTMFAVLEHAERESHDRFWFNYTTLSFGRYVTSIGGVSEDEATSQYWILYKVKDEPRSIPPPDTAVDRGIDEIRVGDDDIFVFWLTQFEGYGQKRLEALGGEIKRTVGVCN</sequence>
<dbReference type="GO" id="GO:0031419">
    <property type="term" value="F:cobalamin binding"/>
    <property type="evidence" value="ECO:0007669"/>
    <property type="project" value="TreeGrafter"/>
</dbReference>
<dbReference type="InterPro" id="IPR051588">
    <property type="entry name" value="Cobalamin_Transport"/>
</dbReference>
<dbReference type="PANTHER" id="PTHR10559">
    <property type="entry name" value="TRANSCOBALAMIN-1/GASTRIC INTRINSIC FACTOR"/>
    <property type="match status" value="1"/>
</dbReference>
<dbReference type="GO" id="GO:0015889">
    <property type="term" value="P:cobalamin transport"/>
    <property type="evidence" value="ECO:0007669"/>
    <property type="project" value="TreeGrafter"/>
</dbReference>
<dbReference type="Gene3D" id="2.170.130.30">
    <property type="match status" value="1"/>
</dbReference>
<dbReference type="AlphaFoldDB" id="A0A226ERE3"/>
<evidence type="ECO:0000256" key="1">
    <source>
        <dbReference type="SAM" id="Phobius"/>
    </source>
</evidence>
<evidence type="ECO:0000313" key="2">
    <source>
        <dbReference type="EMBL" id="OXA60079.1"/>
    </source>
</evidence>
<keyword evidence="3" id="KW-1185">Reference proteome</keyword>
<feature type="transmembrane region" description="Helical" evidence="1">
    <location>
        <begin position="21"/>
        <end position="45"/>
    </location>
</feature>
<comment type="caution">
    <text evidence="2">The sequence shown here is derived from an EMBL/GenBank/DDBJ whole genome shotgun (WGS) entry which is preliminary data.</text>
</comment>
<keyword evidence="1" id="KW-1133">Transmembrane helix</keyword>
<organism evidence="2 3">
    <name type="scientific">Folsomia candida</name>
    <name type="common">Springtail</name>
    <dbReference type="NCBI Taxonomy" id="158441"/>
    <lineage>
        <taxon>Eukaryota</taxon>
        <taxon>Metazoa</taxon>
        <taxon>Ecdysozoa</taxon>
        <taxon>Arthropoda</taxon>
        <taxon>Hexapoda</taxon>
        <taxon>Collembola</taxon>
        <taxon>Entomobryomorpha</taxon>
        <taxon>Isotomoidea</taxon>
        <taxon>Isotomidae</taxon>
        <taxon>Proisotominae</taxon>
        <taxon>Folsomia</taxon>
    </lineage>
</organism>
<keyword evidence="1" id="KW-0472">Membrane</keyword>
<keyword evidence="1" id="KW-0812">Transmembrane</keyword>
<proteinExistence type="predicted"/>
<dbReference type="OrthoDB" id="6343110at2759"/>
<protein>
    <submittedName>
        <fullName evidence="2">Gastric intrinsic factor</fullName>
    </submittedName>
</protein>
<dbReference type="Proteomes" id="UP000198287">
    <property type="component" value="Unassembled WGS sequence"/>
</dbReference>
<dbReference type="GO" id="GO:0005615">
    <property type="term" value="C:extracellular space"/>
    <property type="evidence" value="ECO:0007669"/>
    <property type="project" value="TreeGrafter"/>
</dbReference>
<name>A0A226ERE3_FOLCA</name>
<reference evidence="2 3" key="1">
    <citation type="submission" date="2015-12" db="EMBL/GenBank/DDBJ databases">
        <title>The genome of Folsomia candida.</title>
        <authorList>
            <person name="Faddeeva A."/>
            <person name="Derks M.F."/>
            <person name="Anvar Y."/>
            <person name="Smit S."/>
            <person name="Van Straalen N."/>
            <person name="Roelofs D."/>
        </authorList>
    </citation>
    <scope>NUCLEOTIDE SEQUENCE [LARGE SCALE GENOMIC DNA]</scope>
    <source>
        <strain evidence="2 3">VU population</strain>
        <tissue evidence="2">Whole body</tissue>
    </source>
</reference>
<dbReference type="EMBL" id="LNIX01000002">
    <property type="protein sequence ID" value="OXA60079.1"/>
    <property type="molecule type" value="Genomic_DNA"/>
</dbReference>
<dbReference type="PANTHER" id="PTHR10559:SF18">
    <property type="entry name" value="TRANSCOBALAMIN II"/>
    <property type="match status" value="1"/>
</dbReference>
<gene>
    <name evidence="2" type="ORF">Fcan01_04939</name>
</gene>